<reference evidence="2 3" key="1">
    <citation type="submission" date="2016-09" db="EMBL/GenBank/DDBJ databases">
        <title>genome sequences of unsequenced Mycobacteria.</title>
        <authorList>
            <person name="Greninger A.L."/>
            <person name="Jerome K.R."/>
            <person name="Mcnair B."/>
            <person name="Wallis C."/>
            <person name="Fang F."/>
        </authorList>
    </citation>
    <scope>NUCLEOTIDE SEQUENCE [LARGE SCALE GENOMIC DNA]</scope>
    <source>
        <strain evidence="2 3">BM1</strain>
    </source>
</reference>
<dbReference type="AlphaFoldDB" id="A0A1T3WCT1"/>
<comment type="caution">
    <text evidence="2">The sequence shown here is derived from an EMBL/GenBank/DDBJ whole genome shotgun (WGS) entry which is preliminary data.</text>
</comment>
<proteinExistence type="predicted"/>
<evidence type="ECO:0000259" key="1">
    <source>
        <dbReference type="Pfam" id="PF02775"/>
    </source>
</evidence>
<dbReference type="GO" id="GO:0000287">
    <property type="term" value="F:magnesium ion binding"/>
    <property type="evidence" value="ECO:0007669"/>
    <property type="project" value="UniProtKB-ARBA"/>
</dbReference>
<sequence>EQRAAEYAVWQTSLRNPDFAAFARNCGAHGVRVEDPADLSVAITRALDHRGPALVEIITDPQSR</sequence>
<dbReference type="GO" id="GO:0003824">
    <property type="term" value="F:catalytic activity"/>
    <property type="evidence" value="ECO:0007669"/>
    <property type="project" value="InterPro"/>
</dbReference>
<accession>A0A1T3WCT1</accession>
<dbReference type="EMBL" id="MIJD01000211">
    <property type="protein sequence ID" value="OPE52158.1"/>
    <property type="molecule type" value="Genomic_DNA"/>
</dbReference>
<dbReference type="GO" id="GO:0030976">
    <property type="term" value="F:thiamine pyrophosphate binding"/>
    <property type="evidence" value="ECO:0007669"/>
    <property type="project" value="InterPro"/>
</dbReference>
<dbReference type="Gene3D" id="3.40.50.970">
    <property type="match status" value="1"/>
</dbReference>
<dbReference type="Proteomes" id="UP000191039">
    <property type="component" value="Unassembled WGS sequence"/>
</dbReference>
<feature type="non-terminal residue" evidence="2">
    <location>
        <position position="1"/>
    </location>
</feature>
<name>A0A1T3WCT1_9MYCO</name>
<dbReference type="InterPro" id="IPR011766">
    <property type="entry name" value="TPP_enzyme_TPP-bd"/>
</dbReference>
<dbReference type="InterPro" id="IPR047211">
    <property type="entry name" value="POXB-like"/>
</dbReference>
<feature type="domain" description="Thiamine pyrophosphate enzyme TPP-binding" evidence="1">
    <location>
        <begin position="12"/>
        <end position="57"/>
    </location>
</feature>
<evidence type="ECO:0000313" key="2">
    <source>
        <dbReference type="EMBL" id="OPE52158.1"/>
    </source>
</evidence>
<gene>
    <name evidence="2" type="ORF">BV510_18685</name>
</gene>
<dbReference type="PANTHER" id="PTHR42981:SF2">
    <property type="entry name" value="PYRUVATE DEHYDROGENASE [UBIQUINONE]"/>
    <property type="match status" value="1"/>
</dbReference>
<dbReference type="Pfam" id="PF02775">
    <property type="entry name" value="TPP_enzyme_C"/>
    <property type="match status" value="1"/>
</dbReference>
<dbReference type="SUPFAM" id="SSF52518">
    <property type="entry name" value="Thiamin diphosphate-binding fold (THDP-binding)"/>
    <property type="match status" value="1"/>
</dbReference>
<dbReference type="RefSeq" id="WP_131830435.1">
    <property type="nucleotide sequence ID" value="NZ_MIJD01000211.1"/>
</dbReference>
<protein>
    <recommendedName>
        <fullName evidence="1">Thiamine pyrophosphate enzyme TPP-binding domain-containing protein</fullName>
    </recommendedName>
</protein>
<evidence type="ECO:0000313" key="3">
    <source>
        <dbReference type="Proteomes" id="UP000191039"/>
    </source>
</evidence>
<dbReference type="InterPro" id="IPR029061">
    <property type="entry name" value="THDP-binding"/>
</dbReference>
<organism evidence="2 3">
    <name type="scientific">Mycolicibacterium diernhoferi</name>
    <dbReference type="NCBI Taxonomy" id="1801"/>
    <lineage>
        <taxon>Bacteria</taxon>
        <taxon>Bacillati</taxon>
        <taxon>Actinomycetota</taxon>
        <taxon>Actinomycetes</taxon>
        <taxon>Mycobacteriales</taxon>
        <taxon>Mycobacteriaceae</taxon>
        <taxon>Mycolicibacterium</taxon>
    </lineage>
</organism>
<dbReference type="PANTHER" id="PTHR42981">
    <property type="entry name" value="PYRUVATE DEHYDROGENASE [UBIQUINONE]"/>
    <property type="match status" value="1"/>
</dbReference>